<reference evidence="3" key="1">
    <citation type="submission" date="2022-11" db="UniProtKB">
        <authorList>
            <consortium name="WormBaseParasite"/>
        </authorList>
    </citation>
    <scope>IDENTIFICATION</scope>
</reference>
<evidence type="ECO:0000256" key="1">
    <source>
        <dbReference type="SAM" id="MobiDB-lite"/>
    </source>
</evidence>
<feature type="region of interest" description="Disordered" evidence="1">
    <location>
        <begin position="49"/>
        <end position="86"/>
    </location>
</feature>
<sequence>MNNNIEKNNDAIKLAPVENLLTIKSGSLHSICARLDAAKVDFPNNESFADRSVETPKNEIPNVRPIAPPRIRKRPHEQISQDDAATETITIPFPVNHENQYVNGQGNETIRNNQNLRALMRLPSTTC</sequence>
<evidence type="ECO:0000313" key="2">
    <source>
        <dbReference type="Proteomes" id="UP000887577"/>
    </source>
</evidence>
<evidence type="ECO:0000313" key="3">
    <source>
        <dbReference type="WBParaSite" id="PSU_v2.g10365.t1"/>
    </source>
</evidence>
<name>A0A914XTR9_9BILA</name>
<accession>A0A914XTR9</accession>
<organism evidence="2 3">
    <name type="scientific">Panagrolaimus superbus</name>
    <dbReference type="NCBI Taxonomy" id="310955"/>
    <lineage>
        <taxon>Eukaryota</taxon>
        <taxon>Metazoa</taxon>
        <taxon>Ecdysozoa</taxon>
        <taxon>Nematoda</taxon>
        <taxon>Chromadorea</taxon>
        <taxon>Rhabditida</taxon>
        <taxon>Tylenchina</taxon>
        <taxon>Panagrolaimomorpha</taxon>
        <taxon>Panagrolaimoidea</taxon>
        <taxon>Panagrolaimidae</taxon>
        <taxon>Panagrolaimus</taxon>
    </lineage>
</organism>
<dbReference type="Proteomes" id="UP000887577">
    <property type="component" value="Unplaced"/>
</dbReference>
<protein>
    <submittedName>
        <fullName evidence="3">Uncharacterized protein</fullName>
    </submittedName>
</protein>
<dbReference type="AlphaFoldDB" id="A0A914XTR9"/>
<keyword evidence="2" id="KW-1185">Reference proteome</keyword>
<dbReference type="WBParaSite" id="PSU_v2.g10365.t1">
    <property type="protein sequence ID" value="PSU_v2.g10365.t1"/>
    <property type="gene ID" value="PSU_v2.g10365"/>
</dbReference>
<proteinExistence type="predicted"/>